<dbReference type="AlphaFoldDB" id="A0A1D6GJ07"/>
<dbReference type="InParanoid" id="A0A1D6GJ07"/>
<feature type="region of interest" description="Disordered" evidence="1">
    <location>
        <begin position="1"/>
        <end position="25"/>
    </location>
</feature>
<reference evidence="2" key="1">
    <citation type="submission" date="2015-12" db="EMBL/GenBank/DDBJ databases">
        <title>Update maize B73 reference genome by single molecule sequencing technologies.</title>
        <authorList>
            <consortium name="Maize Genome Sequencing Project"/>
            <person name="Ware D."/>
        </authorList>
    </citation>
    <scope>NUCLEOTIDE SEQUENCE</scope>
    <source>
        <tissue evidence="2">Seedling</tissue>
    </source>
</reference>
<dbReference type="EMBL" id="CM000781">
    <property type="protein sequence ID" value="AQK63397.1"/>
    <property type="molecule type" value="Genomic_DNA"/>
</dbReference>
<organism evidence="2">
    <name type="scientific">Zea mays</name>
    <name type="common">Maize</name>
    <dbReference type="NCBI Taxonomy" id="4577"/>
    <lineage>
        <taxon>Eukaryota</taxon>
        <taxon>Viridiplantae</taxon>
        <taxon>Streptophyta</taxon>
        <taxon>Embryophyta</taxon>
        <taxon>Tracheophyta</taxon>
        <taxon>Spermatophyta</taxon>
        <taxon>Magnoliopsida</taxon>
        <taxon>Liliopsida</taxon>
        <taxon>Poales</taxon>
        <taxon>Poaceae</taxon>
        <taxon>PACMAD clade</taxon>
        <taxon>Panicoideae</taxon>
        <taxon>Andropogonodae</taxon>
        <taxon>Andropogoneae</taxon>
        <taxon>Tripsacinae</taxon>
        <taxon>Zea</taxon>
    </lineage>
</organism>
<gene>
    <name evidence="2" type="ORF">ZEAMMB73_Zm00001d013407</name>
</gene>
<protein>
    <submittedName>
        <fullName evidence="2">Uncharacterized protein</fullName>
    </submittedName>
</protein>
<feature type="compositionally biased region" description="Polar residues" evidence="1">
    <location>
        <begin position="15"/>
        <end position="25"/>
    </location>
</feature>
<evidence type="ECO:0000313" key="2">
    <source>
        <dbReference type="EMBL" id="AQK63397.1"/>
    </source>
</evidence>
<name>A0A1D6GJ07_MAIZE</name>
<sequence length="25" mass="2681">MAAAAYGTESLPLQRRTNCTHSSKS</sequence>
<proteinExistence type="predicted"/>
<evidence type="ECO:0000256" key="1">
    <source>
        <dbReference type="SAM" id="MobiDB-lite"/>
    </source>
</evidence>
<accession>A0A1D6GJ07</accession>